<keyword evidence="3" id="KW-0687">Ribonucleoprotein</keyword>
<gene>
    <name evidence="3" type="ORF">ACFPU1_06650</name>
</gene>
<keyword evidence="4" id="KW-1185">Reference proteome</keyword>
<evidence type="ECO:0000256" key="1">
    <source>
        <dbReference type="ARBA" id="ARBA00022603"/>
    </source>
</evidence>
<dbReference type="SUPFAM" id="SSF53335">
    <property type="entry name" value="S-adenosyl-L-methionine-dependent methyltransferases"/>
    <property type="match status" value="1"/>
</dbReference>
<name>A0ABW0YQ11_9BACI</name>
<dbReference type="GO" id="GO:0008168">
    <property type="term" value="F:methyltransferase activity"/>
    <property type="evidence" value="ECO:0007669"/>
    <property type="project" value="UniProtKB-KW"/>
</dbReference>
<proteinExistence type="predicted"/>
<dbReference type="InterPro" id="IPR050078">
    <property type="entry name" value="Ribosomal_L11_MeTrfase_PrmA"/>
</dbReference>
<organism evidence="3 4">
    <name type="scientific">Thalassorhabdus alkalitolerans</name>
    <dbReference type="NCBI Taxonomy" id="2282697"/>
    <lineage>
        <taxon>Bacteria</taxon>
        <taxon>Bacillati</taxon>
        <taxon>Bacillota</taxon>
        <taxon>Bacilli</taxon>
        <taxon>Bacillales</taxon>
        <taxon>Bacillaceae</taxon>
        <taxon>Thalassorhabdus</taxon>
    </lineage>
</organism>
<dbReference type="GO" id="GO:0032259">
    <property type="term" value="P:methylation"/>
    <property type="evidence" value="ECO:0007669"/>
    <property type="project" value="UniProtKB-KW"/>
</dbReference>
<accession>A0ABW0YQ11</accession>
<dbReference type="PANTHER" id="PTHR43648:SF1">
    <property type="entry name" value="ELECTRON TRANSFER FLAVOPROTEIN BETA SUBUNIT LYSINE METHYLTRANSFERASE"/>
    <property type="match status" value="1"/>
</dbReference>
<keyword evidence="2" id="KW-0808">Transferase</keyword>
<keyword evidence="1 3" id="KW-0489">Methyltransferase</keyword>
<keyword evidence="3" id="KW-0689">Ribosomal protein</keyword>
<evidence type="ECO:0000256" key="2">
    <source>
        <dbReference type="ARBA" id="ARBA00022679"/>
    </source>
</evidence>
<dbReference type="Pfam" id="PF06325">
    <property type="entry name" value="PrmA"/>
    <property type="match status" value="1"/>
</dbReference>
<dbReference type="Gene3D" id="3.40.50.150">
    <property type="entry name" value="Vaccinia Virus protein VP39"/>
    <property type="match status" value="1"/>
</dbReference>
<dbReference type="RefSeq" id="WP_385939605.1">
    <property type="nucleotide sequence ID" value="NZ_JBHSOZ010000003.1"/>
</dbReference>
<dbReference type="Proteomes" id="UP001596142">
    <property type="component" value="Unassembled WGS sequence"/>
</dbReference>
<protein>
    <submittedName>
        <fullName evidence="3">50S ribosomal protein L11 methyltransferase</fullName>
    </submittedName>
</protein>
<dbReference type="EMBL" id="JBHSOZ010000003">
    <property type="protein sequence ID" value="MFC5712454.1"/>
    <property type="molecule type" value="Genomic_DNA"/>
</dbReference>
<dbReference type="PANTHER" id="PTHR43648">
    <property type="entry name" value="ELECTRON TRANSFER FLAVOPROTEIN BETA SUBUNIT LYSINE METHYLTRANSFERASE"/>
    <property type="match status" value="1"/>
</dbReference>
<dbReference type="CDD" id="cd02440">
    <property type="entry name" value="AdoMet_MTases"/>
    <property type="match status" value="1"/>
</dbReference>
<dbReference type="GO" id="GO:0005840">
    <property type="term" value="C:ribosome"/>
    <property type="evidence" value="ECO:0007669"/>
    <property type="project" value="UniProtKB-KW"/>
</dbReference>
<evidence type="ECO:0000313" key="3">
    <source>
        <dbReference type="EMBL" id="MFC5712454.1"/>
    </source>
</evidence>
<evidence type="ECO:0000313" key="4">
    <source>
        <dbReference type="Proteomes" id="UP001596142"/>
    </source>
</evidence>
<comment type="caution">
    <text evidence="3">The sequence shown here is derived from an EMBL/GenBank/DDBJ whole genome shotgun (WGS) entry which is preliminary data.</text>
</comment>
<dbReference type="InterPro" id="IPR029063">
    <property type="entry name" value="SAM-dependent_MTases_sf"/>
</dbReference>
<reference evidence="4" key="1">
    <citation type="journal article" date="2019" name="Int. J. Syst. Evol. Microbiol.">
        <title>The Global Catalogue of Microorganisms (GCM) 10K type strain sequencing project: providing services to taxonomists for standard genome sequencing and annotation.</title>
        <authorList>
            <consortium name="The Broad Institute Genomics Platform"/>
            <consortium name="The Broad Institute Genome Sequencing Center for Infectious Disease"/>
            <person name="Wu L."/>
            <person name="Ma J."/>
        </authorList>
    </citation>
    <scope>NUCLEOTIDE SEQUENCE [LARGE SCALE GENOMIC DNA]</scope>
    <source>
        <strain evidence="4">CECT 7184</strain>
    </source>
</reference>
<sequence>MREWVIPFSFQKEEEVSFQLYEAGFHHFYIEEPIMQIKTEDGYGVQKLEEGTAQLHLFPEDDWSTEEIAAIVGVTVEDIKEKEWKEEQAAYENITLPSGWKVIYPPFPAKKGEKELLLDPQGAFGTGVHGTTQDSLDILMELPLENGRKAADIGTGSGILAVGAAVKGVQVDAFDIQPVQREVTHQAELNHVQERIIVKEQDVLSEDLETYHYDLIIINIGASVTKEWLQSKRVFEKSTCSLYLVSGIVDWSKDGIIALFHDAGFKLCNSRQSEEWHTLLFTDGQGEDVT</sequence>